<keyword evidence="1" id="KW-1133">Transmembrane helix</keyword>
<sequence>MDVLNEFFTWSFERHHNVLSWYIRPLFLLPFCYFAYKRNIIGIIVTLIALFTSMFWFSKPSTVDPKVEGFLAMEMDYLYGEWSLIKILLSSMVPLTMFALAYAFWRHSWKYGILVINLIAILKVQWSLYAGDGSGESVVLPALIGLVFCNLVIWIAYKVIKKKST</sequence>
<name>A0ABV3VQY4_9BACI</name>
<evidence type="ECO:0008006" key="4">
    <source>
        <dbReference type="Google" id="ProtNLM"/>
    </source>
</evidence>
<dbReference type="RefSeq" id="WP_368634816.1">
    <property type="nucleotide sequence ID" value="NZ_JBFRHK010000001.1"/>
</dbReference>
<dbReference type="EMBL" id="JBFRHK010000001">
    <property type="protein sequence ID" value="MEX3743783.1"/>
    <property type="molecule type" value="Genomic_DNA"/>
</dbReference>
<feature type="transmembrane region" description="Helical" evidence="1">
    <location>
        <begin position="111"/>
        <end position="131"/>
    </location>
</feature>
<reference evidence="2 3" key="1">
    <citation type="submission" date="2024-07" db="EMBL/GenBank/DDBJ databases">
        <title>Characterization of a bacterium isolated from hydrolysated instant sea cucumber by whole-genome sequencing and metabolomics.</title>
        <authorList>
            <person name="Luo X."/>
            <person name="Zhang Z."/>
            <person name="Zheng Z."/>
            <person name="Zhang W."/>
            <person name="Ming T."/>
            <person name="Jiao L."/>
            <person name="Su X."/>
            <person name="Kong F."/>
            <person name="Xu J."/>
        </authorList>
    </citation>
    <scope>NUCLEOTIDE SEQUENCE [LARGE SCALE GENOMIC DNA]</scope>
    <source>
        <strain evidence="2 3">XL-2024</strain>
    </source>
</reference>
<feature type="transmembrane region" description="Helical" evidence="1">
    <location>
        <begin position="20"/>
        <end position="36"/>
    </location>
</feature>
<accession>A0ABV3VQY4</accession>
<keyword evidence="1" id="KW-0812">Transmembrane</keyword>
<keyword evidence="1" id="KW-0472">Membrane</keyword>
<evidence type="ECO:0000313" key="3">
    <source>
        <dbReference type="Proteomes" id="UP001558534"/>
    </source>
</evidence>
<gene>
    <name evidence="2" type="ORF">AB1300_01405</name>
</gene>
<keyword evidence="3" id="KW-1185">Reference proteome</keyword>
<feature type="transmembrane region" description="Helical" evidence="1">
    <location>
        <begin position="41"/>
        <end position="58"/>
    </location>
</feature>
<protein>
    <recommendedName>
        <fullName evidence="4">ABC transporter permease</fullName>
    </recommendedName>
</protein>
<evidence type="ECO:0000256" key="1">
    <source>
        <dbReference type="SAM" id="Phobius"/>
    </source>
</evidence>
<feature type="transmembrane region" description="Helical" evidence="1">
    <location>
        <begin position="137"/>
        <end position="157"/>
    </location>
</feature>
<organism evidence="2 3">
    <name type="scientific">Lysinibacillus xylanilyticus</name>
    <dbReference type="NCBI Taxonomy" id="582475"/>
    <lineage>
        <taxon>Bacteria</taxon>
        <taxon>Bacillati</taxon>
        <taxon>Bacillota</taxon>
        <taxon>Bacilli</taxon>
        <taxon>Bacillales</taxon>
        <taxon>Bacillaceae</taxon>
        <taxon>Lysinibacillus</taxon>
    </lineage>
</organism>
<proteinExistence type="predicted"/>
<comment type="caution">
    <text evidence="2">The sequence shown here is derived from an EMBL/GenBank/DDBJ whole genome shotgun (WGS) entry which is preliminary data.</text>
</comment>
<feature type="transmembrane region" description="Helical" evidence="1">
    <location>
        <begin position="83"/>
        <end position="104"/>
    </location>
</feature>
<dbReference type="Proteomes" id="UP001558534">
    <property type="component" value="Unassembled WGS sequence"/>
</dbReference>
<evidence type="ECO:0000313" key="2">
    <source>
        <dbReference type="EMBL" id="MEX3743783.1"/>
    </source>
</evidence>